<evidence type="ECO:0000256" key="1">
    <source>
        <dbReference type="ARBA" id="ARBA00004496"/>
    </source>
</evidence>
<feature type="compositionally biased region" description="Pro residues" evidence="6">
    <location>
        <begin position="600"/>
        <end position="609"/>
    </location>
</feature>
<feature type="compositionally biased region" description="Polar residues" evidence="6">
    <location>
        <begin position="1232"/>
        <end position="1246"/>
    </location>
</feature>
<proteinExistence type="predicted"/>
<dbReference type="CDD" id="cd01215">
    <property type="entry name" value="PTB_Dab"/>
    <property type="match status" value="1"/>
</dbReference>
<feature type="compositionally biased region" description="Basic and acidic residues" evidence="6">
    <location>
        <begin position="250"/>
        <end position="259"/>
    </location>
</feature>
<dbReference type="GO" id="GO:0030154">
    <property type="term" value="P:cell differentiation"/>
    <property type="evidence" value="ECO:0007669"/>
    <property type="project" value="UniProtKB-KW"/>
</dbReference>
<feature type="compositionally biased region" description="Low complexity" evidence="6">
    <location>
        <begin position="260"/>
        <end position="278"/>
    </location>
</feature>
<feature type="compositionally biased region" description="Polar residues" evidence="6">
    <location>
        <begin position="1174"/>
        <end position="1183"/>
    </location>
</feature>
<dbReference type="SMART" id="SM00462">
    <property type="entry name" value="PTB"/>
    <property type="match status" value="1"/>
</dbReference>
<feature type="compositionally biased region" description="Pro residues" evidence="6">
    <location>
        <begin position="340"/>
        <end position="352"/>
    </location>
</feature>
<feature type="compositionally biased region" description="Basic residues" evidence="6">
    <location>
        <begin position="1366"/>
        <end position="1375"/>
    </location>
</feature>
<dbReference type="PROSITE" id="PS01179">
    <property type="entry name" value="PID"/>
    <property type="match status" value="1"/>
</dbReference>
<dbReference type="GO" id="GO:0005737">
    <property type="term" value="C:cytoplasm"/>
    <property type="evidence" value="ECO:0007669"/>
    <property type="project" value="UniProtKB-SubCell"/>
</dbReference>
<keyword evidence="4" id="KW-0597">Phosphoprotein</keyword>
<dbReference type="InterPro" id="IPR048561">
    <property type="entry name" value="Dab_PTB"/>
</dbReference>
<feature type="region of interest" description="Disordered" evidence="6">
    <location>
        <begin position="1466"/>
        <end position="1514"/>
    </location>
</feature>
<feature type="compositionally biased region" description="Basic and acidic residues" evidence="6">
    <location>
        <begin position="1020"/>
        <end position="1029"/>
    </location>
</feature>
<feature type="compositionally biased region" description="Pro residues" evidence="6">
    <location>
        <begin position="320"/>
        <end position="329"/>
    </location>
</feature>
<evidence type="ECO:0000256" key="2">
    <source>
        <dbReference type="ARBA" id="ARBA00022473"/>
    </source>
</evidence>
<dbReference type="Gene3D" id="2.30.29.30">
    <property type="entry name" value="Pleckstrin-homology domain (PH domain)/Phosphotyrosine-binding domain (PTB)"/>
    <property type="match status" value="1"/>
</dbReference>
<feature type="compositionally biased region" description="Low complexity" evidence="6">
    <location>
        <begin position="1306"/>
        <end position="1316"/>
    </location>
</feature>
<dbReference type="EMBL" id="OB661288">
    <property type="protein sequence ID" value="CAD7227863.1"/>
    <property type="molecule type" value="Genomic_DNA"/>
</dbReference>
<dbReference type="PANTHER" id="PTHR47695:SF3">
    <property type="entry name" value="PID DOMAIN-CONTAINING PROTEIN"/>
    <property type="match status" value="1"/>
</dbReference>
<evidence type="ECO:0000256" key="4">
    <source>
        <dbReference type="ARBA" id="ARBA00022553"/>
    </source>
</evidence>
<feature type="compositionally biased region" description="Basic and acidic residues" evidence="6">
    <location>
        <begin position="908"/>
        <end position="917"/>
    </location>
</feature>
<reference evidence="7" key="1">
    <citation type="submission" date="2020-11" db="EMBL/GenBank/DDBJ databases">
        <authorList>
            <person name="Tran Van P."/>
        </authorList>
    </citation>
    <scope>NUCLEOTIDE SEQUENCE</scope>
</reference>
<keyword evidence="5" id="KW-0221">Differentiation</keyword>
<evidence type="ECO:0000256" key="5">
    <source>
        <dbReference type="ARBA" id="ARBA00022782"/>
    </source>
</evidence>
<dbReference type="Pfam" id="PF00640">
    <property type="entry name" value="PID"/>
    <property type="match status" value="1"/>
</dbReference>
<feature type="compositionally biased region" description="Low complexity" evidence="6">
    <location>
        <begin position="1222"/>
        <end position="1231"/>
    </location>
</feature>
<feature type="region of interest" description="Disordered" evidence="6">
    <location>
        <begin position="250"/>
        <end position="1390"/>
    </location>
</feature>
<keyword evidence="2" id="KW-0217">Developmental protein</keyword>
<feature type="compositionally biased region" description="Pro residues" evidence="6">
    <location>
        <begin position="1281"/>
        <end position="1295"/>
    </location>
</feature>
<evidence type="ECO:0000256" key="6">
    <source>
        <dbReference type="SAM" id="MobiDB-lite"/>
    </source>
</evidence>
<feature type="compositionally biased region" description="Pro residues" evidence="6">
    <location>
        <begin position="740"/>
        <end position="757"/>
    </location>
</feature>
<feature type="compositionally biased region" description="Low complexity" evidence="6">
    <location>
        <begin position="441"/>
        <end position="460"/>
    </location>
</feature>
<evidence type="ECO:0000313" key="7">
    <source>
        <dbReference type="EMBL" id="CAD7227863.1"/>
    </source>
</evidence>
<dbReference type="OrthoDB" id="10069833at2759"/>
<keyword evidence="3" id="KW-0963">Cytoplasm</keyword>
<feature type="compositionally biased region" description="Polar residues" evidence="6">
    <location>
        <begin position="525"/>
        <end position="544"/>
    </location>
</feature>
<evidence type="ECO:0000256" key="3">
    <source>
        <dbReference type="ARBA" id="ARBA00022490"/>
    </source>
</evidence>
<gene>
    <name evidence="7" type="ORF">CTOB1V02_LOCUS5757</name>
</gene>
<feature type="compositionally biased region" description="Low complexity" evidence="6">
    <location>
        <begin position="381"/>
        <end position="401"/>
    </location>
</feature>
<feature type="region of interest" description="Disordered" evidence="6">
    <location>
        <begin position="1403"/>
        <end position="1445"/>
    </location>
</feature>
<feature type="compositionally biased region" description="Low complexity" evidence="6">
    <location>
        <begin position="670"/>
        <end position="694"/>
    </location>
</feature>
<feature type="compositionally biased region" description="Acidic residues" evidence="6">
    <location>
        <begin position="1121"/>
        <end position="1138"/>
    </location>
</feature>
<feature type="compositionally biased region" description="Polar residues" evidence="6">
    <location>
        <begin position="1480"/>
        <end position="1492"/>
    </location>
</feature>
<accession>A0A7R8ZPV4</accession>
<feature type="compositionally biased region" description="Basic and acidic residues" evidence="6">
    <location>
        <begin position="854"/>
        <end position="875"/>
    </location>
</feature>
<feature type="compositionally biased region" description="Basic residues" evidence="6">
    <location>
        <begin position="1207"/>
        <end position="1221"/>
    </location>
</feature>
<feature type="region of interest" description="Disordered" evidence="6">
    <location>
        <begin position="1"/>
        <end position="52"/>
    </location>
</feature>
<dbReference type="InterPro" id="IPR011993">
    <property type="entry name" value="PH-like_dom_sf"/>
</dbReference>
<feature type="compositionally biased region" description="Low complexity" evidence="6">
    <location>
        <begin position="354"/>
        <end position="370"/>
    </location>
</feature>
<feature type="compositionally biased region" description="Gly residues" evidence="6">
    <location>
        <begin position="1317"/>
        <end position="1326"/>
    </location>
</feature>
<feature type="compositionally biased region" description="Polar residues" evidence="6">
    <location>
        <begin position="551"/>
        <end position="564"/>
    </location>
</feature>
<organism evidence="7">
    <name type="scientific">Cyprideis torosa</name>
    <dbReference type="NCBI Taxonomy" id="163714"/>
    <lineage>
        <taxon>Eukaryota</taxon>
        <taxon>Metazoa</taxon>
        <taxon>Ecdysozoa</taxon>
        <taxon>Arthropoda</taxon>
        <taxon>Crustacea</taxon>
        <taxon>Oligostraca</taxon>
        <taxon>Ostracoda</taxon>
        <taxon>Podocopa</taxon>
        <taxon>Podocopida</taxon>
        <taxon>Cytherocopina</taxon>
        <taxon>Cytheroidea</taxon>
        <taxon>Cytherideidae</taxon>
        <taxon>Cyprideis</taxon>
    </lineage>
</organism>
<name>A0A7R8ZPV4_9CRUS</name>
<feature type="compositionally biased region" description="Low complexity" evidence="6">
    <location>
        <begin position="893"/>
        <end position="907"/>
    </location>
</feature>
<feature type="compositionally biased region" description="Polar residues" evidence="6">
    <location>
        <begin position="466"/>
        <end position="492"/>
    </location>
</feature>
<sequence length="1514" mass="160512">MSREAGQTSREAGQTSREAGQTSREAGQTSREAGQTSREAGQTSREAGNWQMDSQIIGSEIVGTKVLGTLWLEKPDLGRFDPLRFADDGVSFKGKLIGVLEVPDARGEKMCQEAMGELKMAIKAAGEHKRKIHICVALDGIRLKDEGTRDCLYHHPVHRISFIAQDGSDSRAFGYVSGSPDLGHRYFGIKTDKAAQQASLLEKRPRYPALLGKGGRRSSRGFGCSNNSNIVQTIRDLFEVVYSLRKQNLAEDKANRRSSTDATSTSASHASANASTTSKWASDKGESKNKNRTTPTNPAAASAPVLGTAVNEEVPSAPVATPPQPPPSSFIPVARKNSYSPPPPSYPPPPLPQAIVSRSNSSASSAPALSNGVGHQHFGTPSSARSTGARPSSASSSWRTPPSVPVREDPFGDSFVPFGSTPPAAGIIQPPPQVTHRRRTTSGSSNTTNSSVGSTGPSPRTGGGATYTTPLGNTSTEAPSSHSHSGTPPVRNQSDRYAPLAGISILEDLDPLKPQDSSSSVFSSPLQPETQSHQKGPGPHSTSAPVIGFTASKSPSQTQQSVSASALRPGLKKEDILSLYSKPRPPPLAELIKQSEEDAPNPPQLPQFTPPSAFENQGYRYGRVPDSNEAQDLPEPSTEPAQRVGVSPSTAALLPPRVEAGGTDSDFDGSWAAAAPSSLTSTSSGHSSPTTATPVAPRKKEGGNSRWQATFSPDNPPPRPSVAKPPLRKMVTAPSEGAAPQPPELLPSFPEPPPIPEPVRKSTVSLSGASASSRSSSPSESLPSESKSINTPLSQGPQAAPLKRPQAAPVKVRNIPLSQRPQAAPLKDLFSPAEGGDDSTWRDADDLTLGGEDDTLKDTEAKDSDDAGEDLKADEESLTMSAPPLPPDDVRSAADGGSAKGKSGMDSPEYHSAKDASKVTNGDSVASGKGSDEFHSVASGKGSDEFHSVASGKSSDDFHSVASGRGSDNFHSVASGKGSDEFHSAAFGKGSDDFHSVASGKGSDDFQSASSGDKPVSSSEGRECHSGGERRRRRPGARDVPPGSPWHSRSSAEEEFHSAGGEIVVLKKKPPGSPALAKSKDVASSPVRFGKAKQEPVAPPDGFDDDFFDAAETPALVEEAIQTEEPSEEEDKEEEPPEDPFREDTVGYDPFSNPRSPGAWDTGDPFSMVDPFNSPWSGKSQSSKTHRDPFAPATPPRAEIKIPKATARQHKKNASQSRRSRNPSNASSTNSDPFQSSGGPDSGSDNENARHGPPTSHPVPGEWPYPYPPPPASQYWVYPFGHPPAPYWGMPPPPGYATYRPKRGGRSSSALARHSSSGGGGKGGRSSSGDNASSEDEARQDKEATPVAHTYFSDDEFTGNNPQLPHRSHFPHHIPHAPWGIMPPPQPQDMPLNYSPYWLVHVPPHAPPPSTETTPPHSRRRRVEVAADSTPLFQATFPEDNPGDNHETLFKTSAVVVAETNDVDPFADDDFFKDPESFEDNSASADSEQQKLTPGKMEDSWTKPFDAFDFGKVD</sequence>
<dbReference type="SUPFAM" id="SSF50729">
    <property type="entry name" value="PH domain-like"/>
    <property type="match status" value="1"/>
</dbReference>
<dbReference type="PANTHER" id="PTHR47695">
    <property type="entry name" value="PID DOMAIN-CONTAINING PROTEIN"/>
    <property type="match status" value="1"/>
</dbReference>
<comment type="subcellular location">
    <subcellularLocation>
        <location evidence="1">Cytoplasm</location>
    </subcellularLocation>
</comment>
<feature type="compositionally biased region" description="Pro residues" evidence="6">
    <location>
        <begin position="1255"/>
        <end position="1272"/>
    </location>
</feature>
<protein>
    <submittedName>
        <fullName evidence="7">Uncharacterized protein</fullName>
    </submittedName>
</protein>
<feature type="compositionally biased region" description="Low complexity" evidence="6">
    <location>
        <begin position="761"/>
        <end position="788"/>
    </location>
</feature>
<feature type="compositionally biased region" description="Low complexity" evidence="6">
    <location>
        <begin position="292"/>
        <end position="304"/>
    </location>
</feature>
<dbReference type="InterPro" id="IPR006020">
    <property type="entry name" value="PTB/PI_dom"/>
</dbReference>